<dbReference type="PROSITE" id="PS50862">
    <property type="entry name" value="AA_TRNA_LIGASE_II"/>
    <property type="match status" value="1"/>
</dbReference>
<keyword evidence="2 13" id="KW-0963">Cytoplasm</keyword>
<dbReference type="GO" id="GO:0046872">
    <property type="term" value="F:metal ion binding"/>
    <property type="evidence" value="ECO:0007669"/>
    <property type="project" value="UniProtKB-KW"/>
</dbReference>
<dbReference type="RefSeq" id="WP_013942391.1">
    <property type="nucleotide sequence ID" value="NC_015713.1"/>
</dbReference>
<dbReference type="NCBIfam" id="TIGR00418">
    <property type="entry name" value="thrS"/>
    <property type="match status" value="1"/>
</dbReference>
<accession>F8L543</accession>
<comment type="cofactor">
    <cofactor evidence="13">
        <name>Zn(2+)</name>
        <dbReference type="ChEBI" id="CHEBI:29105"/>
    </cofactor>
    <text evidence="13">Binds 1 zinc ion per subunit.</text>
</comment>
<evidence type="ECO:0000313" key="15">
    <source>
        <dbReference type="EMBL" id="CCB87924.1"/>
    </source>
</evidence>
<evidence type="ECO:0000256" key="2">
    <source>
        <dbReference type="ARBA" id="ARBA00022490"/>
    </source>
</evidence>
<keyword evidence="9 13" id="KW-0694">RNA-binding</keyword>
<dbReference type="Pfam" id="PF00587">
    <property type="entry name" value="tRNA-synt_2b"/>
    <property type="match status" value="1"/>
</dbReference>
<dbReference type="InterPro" id="IPR016155">
    <property type="entry name" value="Mopterin_synth/thiamin_S_b"/>
</dbReference>
<evidence type="ECO:0000256" key="13">
    <source>
        <dbReference type="HAMAP-Rule" id="MF_00184"/>
    </source>
</evidence>
<dbReference type="eggNOG" id="COG0441">
    <property type="taxonomic scope" value="Bacteria"/>
</dbReference>
<dbReference type="HOGENOM" id="CLU_008554_0_1_0"/>
<keyword evidence="5 13" id="KW-0479">Metal-binding</keyword>
<feature type="region of interest" description="Catalytic" evidence="13">
    <location>
        <begin position="239"/>
        <end position="530"/>
    </location>
</feature>
<dbReference type="GO" id="GO:0005737">
    <property type="term" value="C:cytoplasm"/>
    <property type="evidence" value="ECO:0007669"/>
    <property type="project" value="UniProtKB-SubCell"/>
</dbReference>
<evidence type="ECO:0000256" key="12">
    <source>
        <dbReference type="ARBA" id="ARBA00049515"/>
    </source>
</evidence>
<dbReference type="Pfam" id="PF07973">
    <property type="entry name" value="tRNA_SAD"/>
    <property type="match status" value="1"/>
</dbReference>
<dbReference type="EMBL" id="FR872582">
    <property type="protein sequence ID" value="CCB87924.1"/>
    <property type="molecule type" value="Genomic_DNA"/>
</dbReference>
<dbReference type="HAMAP" id="MF_00184">
    <property type="entry name" value="Thr_tRNA_synth"/>
    <property type="match status" value="1"/>
</dbReference>
<dbReference type="SUPFAM" id="SSF52954">
    <property type="entry name" value="Class II aaRS ABD-related"/>
    <property type="match status" value="1"/>
</dbReference>
<keyword evidence="16" id="KW-1185">Reference proteome</keyword>
<dbReference type="AlphaFoldDB" id="F8L543"/>
<dbReference type="FunFam" id="3.40.50.800:FF:000001">
    <property type="entry name" value="Threonine--tRNA ligase"/>
    <property type="match status" value="1"/>
</dbReference>
<feature type="binding site" evidence="13">
    <location>
        <position position="507"/>
    </location>
    <ligand>
        <name>Zn(2+)</name>
        <dbReference type="ChEBI" id="CHEBI:29105"/>
        <note>catalytic</note>
    </ligand>
</feature>
<dbReference type="InterPro" id="IPR036621">
    <property type="entry name" value="Anticodon-bd_dom_sf"/>
</dbReference>
<dbReference type="GO" id="GO:0005524">
    <property type="term" value="F:ATP binding"/>
    <property type="evidence" value="ECO:0007669"/>
    <property type="project" value="UniProtKB-UniRule"/>
</dbReference>
<dbReference type="Proteomes" id="UP000000496">
    <property type="component" value="Chromosome gsn.131"/>
</dbReference>
<dbReference type="InterPro" id="IPR006195">
    <property type="entry name" value="aa-tRNA-synth_II"/>
</dbReference>
<comment type="subcellular location">
    <subcellularLocation>
        <location evidence="13">Cytoplasm</location>
    </subcellularLocation>
</comment>
<dbReference type="PANTHER" id="PTHR11451">
    <property type="entry name" value="THREONINE-TRNA LIGASE"/>
    <property type="match status" value="1"/>
</dbReference>
<evidence type="ECO:0000256" key="3">
    <source>
        <dbReference type="ARBA" id="ARBA00022555"/>
    </source>
</evidence>
<keyword evidence="6 13" id="KW-0547">Nucleotide-binding</keyword>
<dbReference type="SUPFAM" id="SSF55186">
    <property type="entry name" value="ThrRS/AlaRS common domain"/>
    <property type="match status" value="1"/>
</dbReference>
<dbReference type="FunFam" id="3.30.980.10:FF:000005">
    <property type="entry name" value="Threonyl-tRNA synthetase, mitochondrial"/>
    <property type="match status" value="1"/>
</dbReference>
<keyword evidence="11 13" id="KW-0030">Aminoacyl-tRNA synthetase</keyword>
<dbReference type="InterPro" id="IPR045864">
    <property type="entry name" value="aa-tRNA-synth_II/BPL/LPL"/>
</dbReference>
<dbReference type="InterPro" id="IPR004154">
    <property type="entry name" value="Anticodon-bd"/>
</dbReference>
<comment type="similarity">
    <text evidence="1 13">Belongs to the class-II aminoacyl-tRNA synthetase family.</text>
</comment>
<evidence type="ECO:0000313" key="16">
    <source>
        <dbReference type="Proteomes" id="UP000000496"/>
    </source>
</evidence>
<evidence type="ECO:0000256" key="4">
    <source>
        <dbReference type="ARBA" id="ARBA00022598"/>
    </source>
</evidence>
<dbReference type="Gene3D" id="3.30.54.20">
    <property type="match status" value="1"/>
</dbReference>
<evidence type="ECO:0000256" key="1">
    <source>
        <dbReference type="ARBA" id="ARBA00008226"/>
    </source>
</evidence>
<dbReference type="Gene3D" id="3.30.980.10">
    <property type="entry name" value="Threonyl-trna Synthetase, Chain A, domain 2"/>
    <property type="match status" value="1"/>
</dbReference>
<sequence>MPKVKYEKDEIDLPDGATGKDLAEKLNLREPNQSIAIEINGTTTDLSHPLKEGDEVKLWHFDDPKGKEVFWHTSAHVLAQAVLRLWPNAQPTIGPPIENGFYYDFANLQISDEDFKNIETEIKKILSENLKPELHRFKDKAEALKEFGSNPYKKELIEGFEEGSPITAYRQGDFFDLCRGPHLPNLGKIKAFKVLKTSGAYWRGKSDNEMLTRIYGISFPDREELKQYLFMLEEAKKRDHRIIGAKLDLFSFKEEAPAMPFFHPNGMAIWDSLVTFWRDIHLKEGYQIIKTPQLLTKELWVTSGHWEHYRENMFTSQVSEEREFAIKPMNCPGCMLYYKTYSHSYREFPLRIAEFGHVHRHEPSGALNGLFRVQGFHQDDAHLFMKPDQIQGEILNVLKLVKQIYETFGLKYTFELSTRPESSIGTDEDWEVATQGLQKALDAAAVPYKINEGDGAFYGPKIDLHVHDALGRAWQCGTIQLDMALPERFDLEYKDADGSLKRPIMIHRAIFGSIERFLGILIEHFAGKFPLWMSPLPIRLIPVTDTHAPYAHEVAAKIREKGFSCDVDDSHESVGKKVRNAQIHQINYMLTVGDHEVANKTVALRTRDNVVHGEIQLDDFLKNIESEYKERRLTSPYQEGK</sequence>
<dbReference type="InterPro" id="IPR012947">
    <property type="entry name" value="tRNA_SAD"/>
</dbReference>
<dbReference type="InterPro" id="IPR047246">
    <property type="entry name" value="ThrRS_anticodon"/>
</dbReference>
<dbReference type="Pfam" id="PF03129">
    <property type="entry name" value="HGTP_anticodon"/>
    <property type="match status" value="1"/>
</dbReference>
<evidence type="ECO:0000256" key="9">
    <source>
        <dbReference type="ARBA" id="ARBA00022884"/>
    </source>
</evidence>
<evidence type="ECO:0000256" key="11">
    <source>
        <dbReference type="ARBA" id="ARBA00023146"/>
    </source>
</evidence>
<dbReference type="InterPro" id="IPR002314">
    <property type="entry name" value="aa-tRNA-synt_IIb"/>
</dbReference>
<dbReference type="PRINTS" id="PR01047">
    <property type="entry name" value="TRNASYNTHTHR"/>
</dbReference>
<keyword evidence="10 13" id="KW-0648">Protein biosynthesis</keyword>
<gene>
    <name evidence="13 15" type="primary">thrS</name>
    <name evidence="15" type="ordered locus">SNE_A00460</name>
</gene>
<dbReference type="SMART" id="SM00863">
    <property type="entry name" value="tRNA_SAD"/>
    <property type="match status" value="1"/>
</dbReference>
<dbReference type="PANTHER" id="PTHR11451:SF44">
    <property type="entry name" value="THREONINE--TRNA LIGASE, CHLOROPLASTIC_MITOCHONDRIAL 2"/>
    <property type="match status" value="1"/>
</dbReference>
<dbReference type="CDD" id="cd00771">
    <property type="entry name" value="ThrRS_core"/>
    <property type="match status" value="1"/>
</dbReference>
<evidence type="ECO:0000256" key="5">
    <source>
        <dbReference type="ARBA" id="ARBA00022723"/>
    </source>
</evidence>
<evidence type="ECO:0000256" key="8">
    <source>
        <dbReference type="ARBA" id="ARBA00022840"/>
    </source>
</evidence>
<evidence type="ECO:0000256" key="10">
    <source>
        <dbReference type="ARBA" id="ARBA00022917"/>
    </source>
</evidence>
<comment type="catalytic activity">
    <reaction evidence="12 13">
        <text>tRNA(Thr) + L-threonine + ATP = L-threonyl-tRNA(Thr) + AMP + diphosphate + H(+)</text>
        <dbReference type="Rhea" id="RHEA:24624"/>
        <dbReference type="Rhea" id="RHEA-COMP:9670"/>
        <dbReference type="Rhea" id="RHEA-COMP:9704"/>
        <dbReference type="ChEBI" id="CHEBI:15378"/>
        <dbReference type="ChEBI" id="CHEBI:30616"/>
        <dbReference type="ChEBI" id="CHEBI:33019"/>
        <dbReference type="ChEBI" id="CHEBI:57926"/>
        <dbReference type="ChEBI" id="CHEBI:78442"/>
        <dbReference type="ChEBI" id="CHEBI:78534"/>
        <dbReference type="ChEBI" id="CHEBI:456215"/>
        <dbReference type="EC" id="6.1.1.3"/>
    </reaction>
</comment>
<dbReference type="KEGG" id="sng:SNE_A00460"/>
<name>F8L543_SIMNZ</name>
<dbReference type="InterPro" id="IPR002320">
    <property type="entry name" value="Thr-tRNA-ligase_IIa"/>
</dbReference>
<dbReference type="GO" id="GO:0000049">
    <property type="term" value="F:tRNA binding"/>
    <property type="evidence" value="ECO:0007669"/>
    <property type="project" value="UniProtKB-KW"/>
</dbReference>
<dbReference type="Gene3D" id="3.40.50.800">
    <property type="entry name" value="Anticodon-binding domain"/>
    <property type="match status" value="1"/>
</dbReference>
<evidence type="ECO:0000256" key="6">
    <source>
        <dbReference type="ARBA" id="ARBA00022741"/>
    </source>
</evidence>
<dbReference type="InterPro" id="IPR003749">
    <property type="entry name" value="ThiS/MoaD-like"/>
</dbReference>
<dbReference type="OrthoDB" id="9802304at2"/>
<proteinExistence type="inferred from homology"/>
<protein>
    <recommendedName>
        <fullName evidence="13">Threonine--tRNA ligase</fullName>
        <ecNumber evidence="13">6.1.1.3</ecNumber>
    </recommendedName>
    <alternativeName>
        <fullName evidence="13">Threonyl-tRNA synthetase</fullName>
        <shortName evidence="13">ThrRS</shortName>
    </alternativeName>
</protein>
<keyword evidence="7 13" id="KW-0862">Zinc</keyword>
<dbReference type="GO" id="GO:0004829">
    <property type="term" value="F:threonine-tRNA ligase activity"/>
    <property type="evidence" value="ECO:0007669"/>
    <property type="project" value="UniProtKB-UniRule"/>
</dbReference>
<reference evidence="15 16" key="1">
    <citation type="journal article" date="2011" name="Mol. Biol. Evol.">
        <title>Unity in variety--the pan-genome of the Chlamydiae.</title>
        <authorList>
            <person name="Collingro A."/>
            <person name="Tischler P."/>
            <person name="Weinmaier T."/>
            <person name="Penz T."/>
            <person name="Heinz E."/>
            <person name="Brunham R.C."/>
            <person name="Read T.D."/>
            <person name="Bavoil P.M."/>
            <person name="Sachse K."/>
            <person name="Kahane S."/>
            <person name="Friedman M.G."/>
            <person name="Rattei T."/>
            <person name="Myers G.S."/>
            <person name="Horn M."/>
        </authorList>
    </citation>
    <scope>NUCLEOTIDE SEQUENCE [LARGE SCALE GENOMIC DNA]</scope>
    <source>
        <strain evidence="16">ATCC VR-1471 / Z</strain>
    </source>
</reference>
<dbReference type="STRING" id="331113.SNE_A00460"/>
<dbReference type="GO" id="GO:0006435">
    <property type="term" value="P:threonyl-tRNA aminoacylation"/>
    <property type="evidence" value="ECO:0007669"/>
    <property type="project" value="UniProtKB-UniRule"/>
</dbReference>
<keyword evidence="8 13" id="KW-0067">ATP-binding</keyword>
<keyword evidence="3 13" id="KW-0820">tRNA-binding</keyword>
<dbReference type="Pfam" id="PF02597">
    <property type="entry name" value="ThiS"/>
    <property type="match status" value="1"/>
</dbReference>
<dbReference type="InterPro" id="IPR018163">
    <property type="entry name" value="Thr/Ala-tRNA-synth_IIc_edit"/>
</dbReference>
<feature type="binding site" evidence="13">
    <location>
        <position position="331"/>
    </location>
    <ligand>
        <name>Zn(2+)</name>
        <dbReference type="ChEBI" id="CHEBI:29105"/>
        <note>catalytic</note>
    </ligand>
</feature>
<feature type="domain" description="Aminoacyl-transfer RNA synthetases class-II family profile" evidence="14">
    <location>
        <begin position="263"/>
        <end position="530"/>
    </location>
</feature>
<keyword evidence="4 13" id="KW-0436">Ligase</keyword>
<comment type="subunit">
    <text evidence="13">Homodimer.</text>
</comment>
<dbReference type="SUPFAM" id="SSF55681">
    <property type="entry name" value="Class II aaRS and biotin synthetases"/>
    <property type="match status" value="1"/>
</dbReference>
<organism evidence="15 16">
    <name type="scientific">Simkania negevensis (strain ATCC VR-1471 / DSM 27360 / Z)</name>
    <dbReference type="NCBI Taxonomy" id="331113"/>
    <lineage>
        <taxon>Bacteria</taxon>
        <taxon>Pseudomonadati</taxon>
        <taxon>Chlamydiota</taxon>
        <taxon>Chlamydiia</taxon>
        <taxon>Parachlamydiales</taxon>
        <taxon>Simkaniaceae</taxon>
        <taxon>Simkania</taxon>
    </lineage>
</organism>
<evidence type="ECO:0000259" key="14">
    <source>
        <dbReference type="PROSITE" id="PS50862"/>
    </source>
</evidence>
<dbReference type="Gene3D" id="3.30.930.10">
    <property type="entry name" value="Bira Bifunctional Protein, Domain 2"/>
    <property type="match status" value="1"/>
</dbReference>
<feature type="binding site" evidence="13">
    <location>
        <position position="382"/>
    </location>
    <ligand>
        <name>Zn(2+)</name>
        <dbReference type="ChEBI" id="CHEBI:29105"/>
        <note>catalytic</note>
    </ligand>
</feature>
<dbReference type="InterPro" id="IPR033728">
    <property type="entry name" value="ThrRS_core"/>
</dbReference>
<dbReference type="FunFam" id="3.30.930.10:FF:000002">
    <property type="entry name" value="Threonine--tRNA ligase"/>
    <property type="match status" value="1"/>
</dbReference>
<dbReference type="CDD" id="cd00860">
    <property type="entry name" value="ThrRS_anticodon"/>
    <property type="match status" value="1"/>
</dbReference>
<dbReference type="SUPFAM" id="SSF54285">
    <property type="entry name" value="MoaD/ThiS"/>
    <property type="match status" value="1"/>
</dbReference>
<dbReference type="EC" id="6.1.1.3" evidence="13"/>
<evidence type="ECO:0000256" key="7">
    <source>
        <dbReference type="ARBA" id="ARBA00022833"/>
    </source>
</evidence>